<reference evidence="2" key="1">
    <citation type="journal article" date="2017" name="Nature">
        <title>The genome of Chenopodium quinoa.</title>
        <authorList>
            <person name="Jarvis D.E."/>
            <person name="Ho Y.S."/>
            <person name="Lightfoot D.J."/>
            <person name="Schmoeckel S.M."/>
            <person name="Li B."/>
            <person name="Borm T.J.A."/>
            <person name="Ohyanagi H."/>
            <person name="Mineta K."/>
            <person name="Michell C.T."/>
            <person name="Saber N."/>
            <person name="Kharbatia N.M."/>
            <person name="Rupper R.R."/>
            <person name="Sharp A.R."/>
            <person name="Dally N."/>
            <person name="Boughton B.A."/>
            <person name="Woo Y.H."/>
            <person name="Gao G."/>
            <person name="Schijlen E.G.W.M."/>
            <person name="Guo X."/>
            <person name="Momin A.A."/>
            <person name="Negrao S."/>
            <person name="Al-Babili S."/>
            <person name="Gehring C."/>
            <person name="Roessner U."/>
            <person name="Jung C."/>
            <person name="Murphy K."/>
            <person name="Arold S.T."/>
            <person name="Gojobori T."/>
            <person name="van der Linden C.G."/>
            <person name="van Loo E.N."/>
            <person name="Jellen E.N."/>
            <person name="Maughan P.J."/>
            <person name="Tester M."/>
        </authorList>
    </citation>
    <scope>NUCLEOTIDE SEQUENCE [LARGE SCALE GENOMIC DNA]</scope>
    <source>
        <strain evidence="2">cv. PI 614886</strain>
    </source>
</reference>
<proteinExistence type="predicted"/>
<dbReference type="AlphaFoldDB" id="A0A803N919"/>
<evidence type="ECO:0000313" key="2">
    <source>
        <dbReference type="EnsemblPlants" id="AUR62042370-RA:cds"/>
    </source>
</evidence>
<dbReference type="InterPro" id="IPR005162">
    <property type="entry name" value="Retrotrans_gag_dom"/>
</dbReference>
<dbReference type="Gramene" id="AUR62042370-RA">
    <property type="protein sequence ID" value="AUR62042370-RA:cds"/>
    <property type="gene ID" value="AUR62042370"/>
</dbReference>
<keyword evidence="3" id="KW-1185">Reference proteome</keyword>
<dbReference type="Pfam" id="PF03732">
    <property type="entry name" value="Retrotrans_gag"/>
    <property type="match status" value="1"/>
</dbReference>
<sequence>MVATLGFGLKKCYKYFVLCKIPDDRKVDLASLNMIDKAENWVSSYLANKIVVDWNDFVIDVTSRFKDDKGLNVVEEFNKLQRTSSIESYVDENHTCQFEEPQLFAVEIPGLDVVDATIVELEEQDENPGLDPCISLSALTGTHNYHTMRVKALVHNTILHTLIDLGSTHNFLDIQLAQELGCKMDTIEGQLFW</sequence>
<organism evidence="2 3">
    <name type="scientific">Chenopodium quinoa</name>
    <name type="common">Quinoa</name>
    <dbReference type="NCBI Taxonomy" id="63459"/>
    <lineage>
        <taxon>Eukaryota</taxon>
        <taxon>Viridiplantae</taxon>
        <taxon>Streptophyta</taxon>
        <taxon>Embryophyta</taxon>
        <taxon>Tracheophyta</taxon>
        <taxon>Spermatophyta</taxon>
        <taxon>Magnoliopsida</taxon>
        <taxon>eudicotyledons</taxon>
        <taxon>Gunneridae</taxon>
        <taxon>Pentapetalae</taxon>
        <taxon>Caryophyllales</taxon>
        <taxon>Chenopodiaceae</taxon>
        <taxon>Chenopodioideae</taxon>
        <taxon>Atripliceae</taxon>
        <taxon>Chenopodium</taxon>
    </lineage>
</organism>
<dbReference type="EnsemblPlants" id="AUR62042370-RA">
    <property type="protein sequence ID" value="AUR62042370-RA:cds"/>
    <property type="gene ID" value="AUR62042370"/>
</dbReference>
<reference evidence="2" key="2">
    <citation type="submission" date="2021-03" db="UniProtKB">
        <authorList>
            <consortium name="EnsemblPlants"/>
        </authorList>
    </citation>
    <scope>IDENTIFICATION</scope>
</reference>
<evidence type="ECO:0000259" key="1">
    <source>
        <dbReference type="Pfam" id="PF03732"/>
    </source>
</evidence>
<accession>A0A803N919</accession>
<evidence type="ECO:0000313" key="3">
    <source>
        <dbReference type="Proteomes" id="UP000596660"/>
    </source>
</evidence>
<name>A0A803N919_CHEQI</name>
<feature type="domain" description="Retrotransposon gag" evidence="1">
    <location>
        <begin position="29"/>
        <end position="93"/>
    </location>
</feature>
<protein>
    <recommendedName>
        <fullName evidence="1">Retrotransposon gag domain-containing protein</fullName>
    </recommendedName>
</protein>
<dbReference type="Proteomes" id="UP000596660">
    <property type="component" value="Unplaced"/>
</dbReference>